<dbReference type="GO" id="GO:0005789">
    <property type="term" value="C:endoplasmic reticulum membrane"/>
    <property type="evidence" value="ECO:0007669"/>
    <property type="project" value="UniProtKB-SubCell"/>
</dbReference>
<feature type="transmembrane region" description="Helical" evidence="11">
    <location>
        <begin position="535"/>
        <end position="560"/>
    </location>
</feature>
<feature type="transmembrane region" description="Helical" evidence="11">
    <location>
        <begin position="826"/>
        <end position="847"/>
    </location>
</feature>
<evidence type="ECO:0000256" key="7">
    <source>
        <dbReference type="ARBA" id="ARBA00022824"/>
    </source>
</evidence>
<dbReference type="OMA" id="DHGMDEN"/>
<dbReference type="CDD" id="cd16023">
    <property type="entry name" value="GPI_EPT_3"/>
    <property type="match status" value="1"/>
</dbReference>
<evidence type="ECO:0000256" key="11">
    <source>
        <dbReference type="SAM" id="Phobius"/>
    </source>
</evidence>
<organism evidence="12 13">
    <name type="scientific">Ceratopteris richardii</name>
    <name type="common">Triangle waterfern</name>
    <dbReference type="NCBI Taxonomy" id="49495"/>
    <lineage>
        <taxon>Eukaryota</taxon>
        <taxon>Viridiplantae</taxon>
        <taxon>Streptophyta</taxon>
        <taxon>Embryophyta</taxon>
        <taxon>Tracheophyta</taxon>
        <taxon>Polypodiopsida</taxon>
        <taxon>Polypodiidae</taxon>
        <taxon>Polypodiales</taxon>
        <taxon>Pteridineae</taxon>
        <taxon>Pteridaceae</taxon>
        <taxon>Parkerioideae</taxon>
        <taxon>Ceratopteris</taxon>
    </lineage>
</organism>
<accession>A0A8T2R5E1</accession>
<dbReference type="OrthoDB" id="272139at2759"/>
<comment type="subcellular location">
    <subcellularLocation>
        <location evidence="1">Endoplasmic reticulum membrane</location>
        <topology evidence="1">Multi-pass membrane protein</topology>
    </subcellularLocation>
</comment>
<keyword evidence="5" id="KW-0808">Transferase</keyword>
<comment type="caution">
    <text evidence="12">The sequence shown here is derived from an EMBL/GenBank/DDBJ whole genome shotgun (WGS) entry which is preliminary data.</text>
</comment>
<dbReference type="PANTHER" id="PTHR23071">
    <property type="entry name" value="PHOSPHATIDYLINOSITOL GLYCAN"/>
    <property type="match status" value="1"/>
</dbReference>
<proteinExistence type="inferred from homology"/>
<feature type="transmembrane region" description="Helical" evidence="11">
    <location>
        <begin position="1014"/>
        <end position="1038"/>
    </location>
</feature>
<dbReference type="AlphaFoldDB" id="A0A8T2R5E1"/>
<feature type="transmembrane region" description="Helical" evidence="11">
    <location>
        <begin position="654"/>
        <end position="678"/>
    </location>
</feature>
<keyword evidence="13" id="KW-1185">Reference proteome</keyword>
<feature type="transmembrane region" description="Helical" evidence="11">
    <location>
        <begin position="867"/>
        <end position="884"/>
    </location>
</feature>
<keyword evidence="4" id="KW-0337">GPI-anchor biosynthesis</keyword>
<dbReference type="EMBL" id="CM035435">
    <property type="protein sequence ID" value="KAH7290763.1"/>
    <property type="molecule type" value="Genomic_DNA"/>
</dbReference>
<evidence type="ECO:0000256" key="6">
    <source>
        <dbReference type="ARBA" id="ARBA00022692"/>
    </source>
</evidence>
<keyword evidence="7" id="KW-0256">Endoplasmic reticulum</keyword>
<evidence type="ECO:0000256" key="1">
    <source>
        <dbReference type="ARBA" id="ARBA00004477"/>
    </source>
</evidence>
<feature type="transmembrane region" description="Helical" evidence="11">
    <location>
        <begin position="970"/>
        <end position="993"/>
    </location>
</feature>
<evidence type="ECO:0000313" key="13">
    <source>
        <dbReference type="Proteomes" id="UP000825935"/>
    </source>
</evidence>
<dbReference type="PANTHER" id="PTHR23071:SF1">
    <property type="entry name" value="GPI ETHANOLAMINE PHOSPHATE TRANSFERASE 3"/>
    <property type="match status" value="1"/>
</dbReference>
<keyword evidence="6 11" id="KW-0812">Transmembrane</keyword>
<keyword evidence="9 11" id="KW-0472">Membrane</keyword>
<evidence type="ECO:0000256" key="10">
    <source>
        <dbReference type="ARBA" id="ARBA00023180"/>
    </source>
</evidence>
<evidence type="ECO:0000256" key="8">
    <source>
        <dbReference type="ARBA" id="ARBA00022989"/>
    </source>
</evidence>
<evidence type="ECO:0000256" key="9">
    <source>
        <dbReference type="ARBA" id="ARBA00023136"/>
    </source>
</evidence>
<keyword evidence="8 11" id="KW-1133">Transmembrane helix</keyword>
<comment type="similarity">
    <text evidence="3">Belongs to the PIGG/PIGN/PIGO family. PIGO subfamily.</text>
</comment>
<protein>
    <recommendedName>
        <fullName evidence="14">GPI ethanolamine phosphate transferase 3</fullName>
    </recommendedName>
</protein>
<name>A0A8T2R5E1_CERRI</name>
<feature type="transmembrane region" description="Helical" evidence="11">
    <location>
        <begin position="786"/>
        <end position="806"/>
    </location>
</feature>
<dbReference type="InterPro" id="IPR017850">
    <property type="entry name" value="Alkaline_phosphatase_core_sf"/>
</dbReference>
<feature type="transmembrane region" description="Helical" evidence="11">
    <location>
        <begin position="755"/>
        <end position="774"/>
    </location>
</feature>
<dbReference type="Gene3D" id="3.40.720.10">
    <property type="entry name" value="Alkaline Phosphatase, subunit A"/>
    <property type="match status" value="1"/>
</dbReference>
<evidence type="ECO:0008006" key="14">
    <source>
        <dbReference type="Google" id="ProtNLM"/>
    </source>
</evidence>
<evidence type="ECO:0000256" key="5">
    <source>
        <dbReference type="ARBA" id="ARBA00022679"/>
    </source>
</evidence>
<dbReference type="GO" id="GO:0051377">
    <property type="term" value="F:mannose-ethanolamine phosphotransferase activity"/>
    <property type="evidence" value="ECO:0007669"/>
    <property type="project" value="InterPro"/>
</dbReference>
<feature type="transmembrane region" description="Helical" evidence="11">
    <location>
        <begin position="12"/>
        <end position="32"/>
    </location>
</feature>
<dbReference type="EMBL" id="CM035435">
    <property type="protein sequence ID" value="KAH7290762.1"/>
    <property type="molecule type" value="Genomic_DNA"/>
</dbReference>
<evidence type="ECO:0000256" key="3">
    <source>
        <dbReference type="ARBA" id="ARBA00008695"/>
    </source>
</evidence>
<dbReference type="GO" id="GO:0006506">
    <property type="term" value="P:GPI anchor biosynthetic process"/>
    <property type="evidence" value="ECO:0007669"/>
    <property type="project" value="UniProtKB-KW"/>
</dbReference>
<dbReference type="InterPro" id="IPR039524">
    <property type="entry name" value="PIGO/GPI13"/>
</dbReference>
<dbReference type="InterPro" id="IPR002591">
    <property type="entry name" value="Phosphodiest/P_Trfase"/>
</dbReference>
<dbReference type="Pfam" id="PF01663">
    <property type="entry name" value="Phosphodiest"/>
    <property type="match status" value="1"/>
</dbReference>
<evidence type="ECO:0000256" key="2">
    <source>
        <dbReference type="ARBA" id="ARBA00004687"/>
    </source>
</evidence>
<feature type="transmembrane region" description="Helical" evidence="11">
    <location>
        <begin position="1050"/>
        <end position="1070"/>
    </location>
</feature>
<keyword evidence="10" id="KW-0325">Glycoprotein</keyword>
<dbReference type="EMBL" id="CM035435">
    <property type="protein sequence ID" value="KAH7290764.1"/>
    <property type="molecule type" value="Genomic_DNA"/>
</dbReference>
<dbReference type="InterPro" id="IPR037675">
    <property type="entry name" value="PIG-O_N"/>
</dbReference>
<feature type="transmembrane region" description="Helical" evidence="11">
    <location>
        <begin position="611"/>
        <end position="629"/>
    </location>
</feature>
<dbReference type="Proteomes" id="UP000825935">
    <property type="component" value="Chromosome 30"/>
</dbReference>
<evidence type="ECO:0000256" key="4">
    <source>
        <dbReference type="ARBA" id="ARBA00022502"/>
    </source>
</evidence>
<gene>
    <name evidence="12" type="ORF">KP509_30G062700</name>
</gene>
<feature type="transmembrane region" description="Helical" evidence="11">
    <location>
        <begin position="581"/>
        <end position="599"/>
    </location>
</feature>
<dbReference type="SUPFAM" id="SSF53649">
    <property type="entry name" value="Alkaline phosphatase-like"/>
    <property type="match status" value="1"/>
</dbReference>
<sequence length="1077" mass="120958">MELKFKTRVLLLIFYISGLHVIAILFFTRGFLLTRNELPLFSHCNDLHDNVGCNYTMLNVTALGNTFNTVPAVRENICELDRGYREPPRIASHLNSGNICWTPPAVKKIVILIFDALRFDFVAPSAIPEDKRRPWMDRLQVMQRLILEESTRARLFKFIADPPTTSLQRLKGLTTGSLPTFIDVGNSFGAPAIVEDNIISQLANNGKRMKMMGDDTWLALFPSQFHQAFPFPSFNVKDLHTVDNGVLEHLFPALHEDDWDVLIGHFLGVDHAGHIFGVESLQMVEKLDQYNKVVEDVISTLQNESACGRLHDDTLLLVMGDHGQTLNGDHGGGTAEEVETALLAWTTREQTHPLPDQCEPSSANNVGFRSSQEEQNKPIICDFQQLDFAVTLAAILGVPFPFGSIGKVNPELFGLVTGSLQPSKDTALNSSEVDCSAAEWLKLYSSILCLNCWQVNRYLQQYSKSSLNGFSISDLDILKNLYDDARSFSNEQSTTASSARVTMSSLLDAVSRYTKYLDAAAALARFKWTRFNDEFMAFGIAVLFVSLLIQLKAVRIFSVIPPMPVKIEDSYIFPLKEMIKSGYNFAVLSAGIFVLVYVFSGGSITVSAGQFVMILTGGIVIGTSKTYLFRRNLQTSKKIYKIIMRNVWREDLHSNFVGILAIIFSCIHACSLLSNSFILREQQVVTFFLVSLGIMDLRTALQQNSKVLQATWFLILNFILRILSEATLSKDMVLQSGDIKPGRPVSPYTSLLQQLSFSLLTVYAPLILVGYAFMTKLSRSYFPTRHLKAIQHLLPVTYAAICLYWLVEDLENLQLKAVPESIRLFVRLQIPRGIYLCILLQIVLILLDLKRTVTKSEVGLKRIFEDASLALLGVLNAVVLLLLGRQGPLVAVISGLEAWCLLEKQSMYAPACESQRDDKAQIDYSSATVQWNLFSIQLFFCTGHRFSFDGLRYAAAFVGFDHFNIYRQGILLGLDTFGASHLLPIIGLQLLVSRRHVLRRNASDRFYKIQFSQTLLMFQLLCTVAATFITVCVAIQRRHLMVWGLFAPKFVFDAIGLLVTDFLLVLEFLYTTSPTLY</sequence>
<evidence type="ECO:0000313" key="12">
    <source>
        <dbReference type="EMBL" id="KAH7290763.1"/>
    </source>
</evidence>
<comment type="pathway">
    <text evidence="2">Glycolipid biosynthesis; glycosylphosphatidylinositol-anchor biosynthesis.</text>
</comment>
<reference evidence="12" key="1">
    <citation type="submission" date="2021-08" db="EMBL/GenBank/DDBJ databases">
        <title>WGS assembly of Ceratopteris richardii.</title>
        <authorList>
            <person name="Marchant D.B."/>
            <person name="Chen G."/>
            <person name="Jenkins J."/>
            <person name="Shu S."/>
            <person name="Leebens-Mack J."/>
            <person name="Grimwood J."/>
            <person name="Schmutz J."/>
            <person name="Soltis P."/>
            <person name="Soltis D."/>
            <person name="Chen Z.-H."/>
        </authorList>
    </citation>
    <scope>NUCLEOTIDE SEQUENCE</scope>
    <source>
        <strain evidence="12">Whitten #5841</strain>
        <tissue evidence="12">Leaf</tissue>
    </source>
</reference>